<feature type="domain" description="HTH araC/xylS-type" evidence="4">
    <location>
        <begin position="10"/>
        <end position="108"/>
    </location>
</feature>
<dbReference type="InterPro" id="IPR018060">
    <property type="entry name" value="HTH_AraC"/>
</dbReference>
<dbReference type="Gene3D" id="1.10.10.60">
    <property type="entry name" value="Homeodomain-like"/>
    <property type="match status" value="2"/>
</dbReference>
<comment type="caution">
    <text evidence="5">The sequence shown here is derived from an EMBL/GenBank/DDBJ whole genome shotgun (WGS) entry which is preliminary data.</text>
</comment>
<dbReference type="InterPro" id="IPR018062">
    <property type="entry name" value="HTH_AraC-typ_CS"/>
</dbReference>
<dbReference type="Pfam" id="PF12833">
    <property type="entry name" value="HTH_18"/>
    <property type="match status" value="1"/>
</dbReference>
<dbReference type="PANTHER" id="PTHR46796:SF2">
    <property type="entry name" value="TRANSCRIPTIONAL REGULATORY PROTEIN"/>
    <property type="match status" value="1"/>
</dbReference>
<keyword evidence="2" id="KW-0238">DNA-binding</keyword>
<dbReference type="PRINTS" id="PR00032">
    <property type="entry name" value="HTHARAC"/>
</dbReference>
<keyword evidence="6" id="KW-1185">Reference proteome</keyword>
<accession>A0A5S4H3E6</accession>
<dbReference type="InterPro" id="IPR050204">
    <property type="entry name" value="AraC_XylS_family_regulators"/>
</dbReference>
<evidence type="ECO:0000313" key="5">
    <source>
        <dbReference type="EMBL" id="TMR39773.1"/>
    </source>
</evidence>
<dbReference type="OrthoDB" id="9816011at2"/>
<proteinExistence type="predicted"/>
<organism evidence="5 6">
    <name type="scientific">Actinomadura geliboluensis</name>
    <dbReference type="NCBI Taxonomy" id="882440"/>
    <lineage>
        <taxon>Bacteria</taxon>
        <taxon>Bacillati</taxon>
        <taxon>Actinomycetota</taxon>
        <taxon>Actinomycetes</taxon>
        <taxon>Streptosporangiales</taxon>
        <taxon>Thermomonosporaceae</taxon>
        <taxon>Actinomadura</taxon>
    </lineage>
</organism>
<protein>
    <submittedName>
        <fullName evidence="5">Helix-turn-helix transcriptional regulator</fullName>
    </submittedName>
</protein>
<dbReference type="EMBL" id="VCKZ01000080">
    <property type="protein sequence ID" value="TMR39773.1"/>
    <property type="molecule type" value="Genomic_DNA"/>
</dbReference>
<dbReference type="SUPFAM" id="SSF46689">
    <property type="entry name" value="Homeodomain-like"/>
    <property type="match status" value="2"/>
</dbReference>
<keyword evidence="1" id="KW-0805">Transcription regulation</keyword>
<name>A0A5S4H3E6_9ACTN</name>
<dbReference type="AlphaFoldDB" id="A0A5S4H3E6"/>
<dbReference type="PANTHER" id="PTHR46796">
    <property type="entry name" value="HTH-TYPE TRANSCRIPTIONAL ACTIVATOR RHAS-RELATED"/>
    <property type="match status" value="1"/>
</dbReference>
<dbReference type="InterPro" id="IPR009057">
    <property type="entry name" value="Homeodomain-like_sf"/>
</dbReference>
<sequence length="247" mass="26555">MDDRTEQAVRRVIDAMRQNLGERITIDDMARIAMFSKFHFCRVFRESTGMSPVRFFYALRLAEAKQLLVGTSLSIADIGTRVGYASTGTFSSRFKSTVGVPPSVYRATGGDAVRAADALRRRARTGHTTIRGAVSCRDAWHGGPVFVGLFREAVPTGLPARCSILPAPGTFALTHVLPGRWHVLAYSPAPGPDGAAEDALVGAAGPLMIRHGTAVRTAEVRLRPLSPYDPPVLLALTAPDAARELTS</sequence>
<evidence type="ECO:0000256" key="2">
    <source>
        <dbReference type="ARBA" id="ARBA00023125"/>
    </source>
</evidence>
<evidence type="ECO:0000259" key="4">
    <source>
        <dbReference type="PROSITE" id="PS01124"/>
    </source>
</evidence>
<gene>
    <name evidence="5" type="ORF">ETD96_13685</name>
</gene>
<dbReference type="GO" id="GO:0003700">
    <property type="term" value="F:DNA-binding transcription factor activity"/>
    <property type="evidence" value="ECO:0007669"/>
    <property type="project" value="InterPro"/>
</dbReference>
<dbReference type="InterPro" id="IPR020449">
    <property type="entry name" value="Tscrpt_reg_AraC-type_HTH"/>
</dbReference>
<evidence type="ECO:0000256" key="1">
    <source>
        <dbReference type="ARBA" id="ARBA00023015"/>
    </source>
</evidence>
<keyword evidence="3" id="KW-0804">Transcription</keyword>
<evidence type="ECO:0000256" key="3">
    <source>
        <dbReference type="ARBA" id="ARBA00023163"/>
    </source>
</evidence>
<dbReference type="PROSITE" id="PS00041">
    <property type="entry name" value="HTH_ARAC_FAMILY_1"/>
    <property type="match status" value="1"/>
</dbReference>
<dbReference type="Proteomes" id="UP000305238">
    <property type="component" value="Unassembled WGS sequence"/>
</dbReference>
<evidence type="ECO:0000313" key="6">
    <source>
        <dbReference type="Proteomes" id="UP000305238"/>
    </source>
</evidence>
<dbReference type="PROSITE" id="PS01124">
    <property type="entry name" value="HTH_ARAC_FAMILY_2"/>
    <property type="match status" value="1"/>
</dbReference>
<dbReference type="SMART" id="SM00342">
    <property type="entry name" value="HTH_ARAC"/>
    <property type="match status" value="1"/>
</dbReference>
<reference evidence="5 6" key="1">
    <citation type="submission" date="2019-05" db="EMBL/GenBank/DDBJ databases">
        <title>Draft genome sequence of Actinomadura geliboluensis A8036.</title>
        <authorList>
            <person name="Saricaoglu S."/>
            <person name="Isik K."/>
        </authorList>
    </citation>
    <scope>NUCLEOTIDE SEQUENCE [LARGE SCALE GENOMIC DNA]</scope>
    <source>
        <strain evidence="5 6">A8036</strain>
    </source>
</reference>
<dbReference type="RefSeq" id="WP_138636713.1">
    <property type="nucleotide sequence ID" value="NZ_VCKZ01000080.1"/>
</dbReference>
<dbReference type="GO" id="GO:0043565">
    <property type="term" value="F:sequence-specific DNA binding"/>
    <property type="evidence" value="ECO:0007669"/>
    <property type="project" value="InterPro"/>
</dbReference>